<dbReference type="SUPFAM" id="SSF117074">
    <property type="entry name" value="Hypothetical protein PA1324"/>
    <property type="match status" value="1"/>
</dbReference>
<accession>A0ABS7ZS78</accession>
<keyword evidence="1" id="KW-0472">Membrane</keyword>
<keyword evidence="2" id="KW-0732">Signal</keyword>
<dbReference type="PANTHER" id="PTHR30329">
    <property type="entry name" value="STATOR ELEMENT OF FLAGELLAR MOTOR COMPLEX"/>
    <property type="match status" value="1"/>
</dbReference>
<dbReference type="InterPro" id="IPR006665">
    <property type="entry name" value="OmpA-like"/>
</dbReference>
<proteinExistence type="predicted"/>
<dbReference type="SUPFAM" id="SSF49401">
    <property type="entry name" value="Bacterial adhesins"/>
    <property type="match status" value="1"/>
</dbReference>
<dbReference type="InterPro" id="IPR047589">
    <property type="entry name" value="DUF11_rpt"/>
</dbReference>
<dbReference type="InterPro" id="IPR001434">
    <property type="entry name" value="OmcB-like_DUF11"/>
</dbReference>
<dbReference type="Pfam" id="PF01345">
    <property type="entry name" value="DUF11"/>
    <property type="match status" value="1"/>
</dbReference>
<organism evidence="4 5">
    <name type="scientific">Thalassolituus marinus</name>
    <dbReference type="NCBI Taxonomy" id="671053"/>
    <lineage>
        <taxon>Bacteria</taxon>
        <taxon>Pseudomonadati</taxon>
        <taxon>Pseudomonadota</taxon>
        <taxon>Gammaproteobacteria</taxon>
        <taxon>Oceanospirillales</taxon>
        <taxon>Oceanospirillaceae</taxon>
        <taxon>Thalassolituus</taxon>
    </lineage>
</organism>
<dbReference type="Gene3D" id="3.30.1330.60">
    <property type="entry name" value="OmpA-like domain"/>
    <property type="match status" value="1"/>
</dbReference>
<evidence type="ECO:0000313" key="5">
    <source>
        <dbReference type="Proteomes" id="UP000714380"/>
    </source>
</evidence>
<dbReference type="PANTHER" id="PTHR30329:SF21">
    <property type="entry name" value="LIPOPROTEIN YIAD-RELATED"/>
    <property type="match status" value="1"/>
</dbReference>
<protein>
    <submittedName>
        <fullName evidence="4">OmpA family protein</fullName>
    </submittedName>
</protein>
<dbReference type="Gene3D" id="2.60.40.10">
    <property type="entry name" value="Immunoglobulins"/>
    <property type="match status" value="1"/>
</dbReference>
<dbReference type="SUPFAM" id="SSF103088">
    <property type="entry name" value="OmpA-like"/>
    <property type="match status" value="1"/>
</dbReference>
<keyword evidence="5" id="KW-1185">Reference proteome</keyword>
<dbReference type="InterPro" id="IPR050330">
    <property type="entry name" value="Bact_OuterMem_StrucFunc"/>
</dbReference>
<feature type="domain" description="OmpA-like" evidence="3">
    <location>
        <begin position="764"/>
        <end position="889"/>
    </location>
</feature>
<evidence type="ECO:0000313" key="4">
    <source>
        <dbReference type="EMBL" id="MCA6063968.1"/>
    </source>
</evidence>
<feature type="signal peptide" evidence="2">
    <location>
        <begin position="1"/>
        <end position="37"/>
    </location>
</feature>
<dbReference type="EMBL" id="JAEDAH010000049">
    <property type="protein sequence ID" value="MCA6063968.1"/>
    <property type="molecule type" value="Genomic_DNA"/>
</dbReference>
<reference evidence="4 5" key="1">
    <citation type="submission" date="2020-12" db="EMBL/GenBank/DDBJ databases">
        <title>Novel Thalassolituus-related marine hydrocarbonoclastic bacteria mediated algae-derived hydrocarbons mineralization in twilight zone of the northern South China Sea.</title>
        <authorList>
            <person name="Dong C."/>
        </authorList>
    </citation>
    <scope>NUCLEOTIDE SEQUENCE [LARGE SCALE GENOMIC DNA]</scope>
    <source>
        <strain evidence="4 5">IMCC1826</strain>
    </source>
</reference>
<sequence>MMLNIANHIRQVLQHGLSARVAACLCVFAMASPWAAAAVTPANTSITNTVSASWTLPLSNSSEQTSADVTFVTEEISAAGTAPTPSELTLAHFLPGSSDRPTLVEPTESADNSGNFSVVNQISDLGNNAYATPGSYVLSSNEYGYKIGEPLMIQLTDLDKNLNSVRPDQIEVVVSNSQNSDTEKLRLTESGDNTGIFIGFIATAAVDSSSAPYDCTLSLKQSQSITVSYEDSIDSTDVSSASTRFDPYSRIFDAQTGEPINGVKVTLIDVATDEAATVYDDDGVTPWPSTVTTGPVSSAEKSIQATDLGYFPDGSFRFPYVPAGEYRLQFEAPDNYRVPSDSSDDDLSAVPNGPYEISGISKGESFTLSSGRVFYADIAADRLDGNLLLSKVAGKQEAGIGDFIEFTLYINNGDVNLTDAILHDQLPAGMRYRSGSAHVNDEKVADPAIDNTGRKLEFALPDIAADARAKLTYVVQITNNAHDTLTNTAWISDDLISSNTAQASVKIIDEFMKDSARLFGRVYLDDCNGNLEADAVSNIRLYMEDGTYVVTDANGEWHIENVRPGTHVVQLDTATVPPYMEVMTCDQRGFHAGRSFSQFVDVQPGSFWRVDFALKMKQPENGEVTQKLSHELIPLNELDNGRLPYGSPVPQKLRYTLQLSGKGVEINNFMQMISLPEGVVYEAGSTVLDGEPWPDPQISYSTLIYKLGDKPKVWEHELVFTAVVSNKARSGELVARAVARFQADNQAAQSMKPVATSAVLQLPPEDGLVKPINPPKFANFADQLTEEDKINLKNVIDSLTGLRNLKVEVVGHTDSTPIARRNKHIYADNQALSEARANSVAQYIAEQLGVDRSQILSAGKGASQPVASNGSALGRAKNRRVEVKVLNGEPDIRLATIASDIQIASIQSALPGFINTLPATAAGGDTGLVEEEPMPEFNARWFTTAADEAQWLWPPVDRSPAISSVKIAISHARNERVRLLLGDKPVSPLNYDGLIDNSQRDLVVSVWRGIDLQPGPNRFTVMVIDDQGNISEEFERNVQFAQIPAKAEIIAEKSQLIADGITAPVIAVRLTDKDGFPIRPNAQGEVDIADPYMLLSDAVQIEGNPLGEVSNPGYRVGKDGIALIRLAPTNQAGEALLKFRYANGQKDELRVWLKPAPRDWILVGLGDLTVGYNASSGNSSSRSAAGVDDNLYHDGRLAFFAQGQVLGEWLLTAAYDSGKPAGDAFAQIIEPDRYYTLYGDASQQQLDASSARKLYVRLERERFYAMFGDINTDLNVTTLGRYNRKLTGAQAVYQGDMIEFSGFISQADTGFVRDEIQGDGTSGLYRLSNAGIVTGSESISIEVRDRYRNEIIVESKELVRDTDYVIDYEDGTIYFKGPVSSTDSSFNPRYIVAEYEVDGNGEMGYISGGRAGIKLLDDRIKAGITNINQNQSGNDRRLTAADTSISLGDTEIRAELAQSQEVVSGTVDPASAQLVEVTHRSESLEAKAYVRRQEDGFGLDQTSSADNDYRKEGIEGSLYLGARDKLDVETFHHQQLSSGDDSYQAEVEWTRQLNNSQQVSLGVLGAQEEDDESTLYTEQATAGFSTRVLNDRLTLTSKILANLSERSDAEDQLRLGADYRLTQDVSLYAEHERGFSNDAPERTVFGVRATPWQGASAEQSIEQVEEDDAYRLFAVSGLNQDIILSDSWSASLGFDQARNLEANAPGETSDSTEDFYALYTGMAYRTSLWQWNGRVEYREGSQTDKWVARTSIYHPLTDALAIGGSLDYFTENANDGFSNQLDSTFDLALRPRKTPVALLWQTRWVQQNEGIDGETPSRSRKLINNLHANWLITPSDQLAGQYGVKRVLDQYNSDNYASTTDFMAAEWRHHLNERWDVGAHGRRLHSYEAGQSQHGTGVSVGWIPKTNVWLGLGYNFSGFIDTDFSAANYTAKGVFLKMRFKADQETLASLRAAFR</sequence>
<comment type="caution">
    <text evidence="4">The sequence shown here is derived from an EMBL/GenBank/DDBJ whole genome shotgun (WGS) entry which is preliminary data.</text>
</comment>
<dbReference type="InterPro" id="IPR036737">
    <property type="entry name" value="OmpA-like_sf"/>
</dbReference>
<dbReference type="Gene3D" id="2.60.40.740">
    <property type="match status" value="1"/>
</dbReference>
<dbReference type="InterPro" id="IPR008966">
    <property type="entry name" value="Adhesion_dom_sf"/>
</dbReference>
<dbReference type="Proteomes" id="UP000714380">
    <property type="component" value="Unassembled WGS sequence"/>
</dbReference>
<evidence type="ECO:0000259" key="3">
    <source>
        <dbReference type="PROSITE" id="PS51123"/>
    </source>
</evidence>
<feature type="chain" id="PRO_5046977674" evidence="2">
    <location>
        <begin position="38"/>
        <end position="1955"/>
    </location>
</feature>
<evidence type="ECO:0000256" key="2">
    <source>
        <dbReference type="SAM" id="SignalP"/>
    </source>
</evidence>
<dbReference type="CDD" id="cd07185">
    <property type="entry name" value="OmpA_C-like"/>
    <property type="match status" value="1"/>
</dbReference>
<dbReference type="Pfam" id="PF00691">
    <property type="entry name" value="OmpA"/>
    <property type="match status" value="1"/>
</dbReference>
<dbReference type="RefSeq" id="WP_225674482.1">
    <property type="nucleotide sequence ID" value="NZ_JAEDAH010000049.1"/>
</dbReference>
<name>A0ABS7ZS78_9GAMM</name>
<evidence type="ECO:0000256" key="1">
    <source>
        <dbReference type="PROSITE-ProRule" id="PRU00473"/>
    </source>
</evidence>
<dbReference type="InterPro" id="IPR013783">
    <property type="entry name" value="Ig-like_fold"/>
</dbReference>
<dbReference type="PROSITE" id="PS51123">
    <property type="entry name" value="OMPA_2"/>
    <property type="match status" value="1"/>
</dbReference>
<dbReference type="NCBIfam" id="TIGR01451">
    <property type="entry name" value="B_ant_repeat"/>
    <property type="match status" value="1"/>
</dbReference>
<gene>
    <name evidence="4" type="ORF">I9W95_10140</name>
</gene>